<sequence length="326" mass="34516">MLQKPPEIGAEGTHSDGTVPAMKHSEPTKSGILAGPVDGAARMAAAYPAIDATPGIKLLHRSSGFIGTLLRLDPKEVILRTPTGAERRFKNIPGAFSHEGNAVRLLPVVDIASVSGPISGPISGPNSGPNSSTSTDSPDLRGGRIENATTASGSRSVAGAKARTARASRILVEGIHDAELIERVWGDDLRLEGIVVERLDGIDDLAAVVSDFSPSKTRRLGILVDHLIPGSKESRIAAEIMDPHVLITGTPYVDVWEAVRPSSIGIAAWPQIPRGVSWKEGICSALGEPDPREMWRRILGSVKGWSDLEQPLVLAVETLIDFVTVA</sequence>
<evidence type="ECO:0000256" key="1">
    <source>
        <dbReference type="SAM" id="MobiDB-lite"/>
    </source>
</evidence>
<dbReference type="InterPro" id="IPR021447">
    <property type="entry name" value="DUF3097_C"/>
</dbReference>
<evidence type="ECO:0000313" key="3">
    <source>
        <dbReference type="EMBL" id="CAB4783638.1"/>
    </source>
</evidence>
<evidence type="ECO:0000313" key="4">
    <source>
        <dbReference type="EMBL" id="CAB4956703.1"/>
    </source>
</evidence>
<name>A0A6J6WKT6_9ZZZZ</name>
<feature type="region of interest" description="Disordered" evidence="1">
    <location>
        <begin position="119"/>
        <end position="159"/>
    </location>
</feature>
<organism evidence="3">
    <name type="scientific">freshwater metagenome</name>
    <dbReference type="NCBI Taxonomy" id="449393"/>
    <lineage>
        <taxon>unclassified sequences</taxon>
        <taxon>metagenomes</taxon>
        <taxon>ecological metagenomes</taxon>
    </lineage>
</organism>
<evidence type="ECO:0000259" key="2">
    <source>
        <dbReference type="Pfam" id="PF11296"/>
    </source>
</evidence>
<dbReference type="EMBL" id="CAFBNL010000060">
    <property type="protein sequence ID" value="CAB4956703.1"/>
    <property type="molecule type" value="Genomic_DNA"/>
</dbReference>
<reference evidence="3" key="1">
    <citation type="submission" date="2020-05" db="EMBL/GenBank/DDBJ databases">
        <authorList>
            <person name="Chiriac C."/>
            <person name="Salcher M."/>
            <person name="Ghai R."/>
            <person name="Kavagutti S V."/>
        </authorList>
    </citation>
    <scope>NUCLEOTIDE SEQUENCE</scope>
</reference>
<dbReference type="Pfam" id="PF11296">
    <property type="entry name" value="DUF3097_C"/>
    <property type="match status" value="1"/>
</dbReference>
<accession>A0A6J6WKT6</accession>
<feature type="domain" description="DUF3097" evidence="2">
    <location>
        <begin position="168"/>
        <end position="324"/>
    </location>
</feature>
<feature type="compositionally biased region" description="Low complexity" evidence="1">
    <location>
        <begin position="119"/>
        <end position="137"/>
    </location>
</feature>
<feature type="region of interest" description="Disordered" evidence="1">
    <location>
        <begin position="1"/>
        <end position="27"/>
    </location>
</feature>
<protein>
    <submittedName>
        <fullName evidence="3">Unannotated protein</fullName>
    </submittedName>
</protein>
<proteinExistence type="predicted"/>
<dbReference type="EMBL" id="CAEZZU010000149">
    <property type="protein sequence ID" value="CAB4783638.1"/>
    <property type="molecule type" value="Genomic_DNA"/>
</dbReference>
<dbReference type="AlphaFoldDB" id="A0A6J6WKT6"/>
<gene>
    <name evidence="3" type="ORF">UFOPK2925_01005</name>
    <name evidence="4" type="ORF">UFOPK3789_01030</name>
</gene>